<reference evidence="3 4" key="1">
    <citation type="submission" date="2024-10" db="EMBL/GenBank/DDBJ databases">
        <title>Updated reference genomes for cyclostephanoid diatoms.</title>
        <authorList>
            <person name="Roberts W.R."/>
            <person name="Alverson A.J."/>
        </authorList>
    </citation>
    <scope>NUCLEOTIDE SEQUENCE [LARGE SCALE GENOMIC DNA]</scope>
    <source>
        <strain evidence="3 4">AJA232-27</strain>
    </source>
</reference>
<feature type="signal peptide" evidence="2">
    <location>
        <begin position="1"/>
        <end position="20"/>
    </location>
</feature>
<dbReference type="AlphaFoldDB" id="A0ABD3LY10"/>
<keyword evidence="1" id="KW-0472">Membrane</keyword>
<evidence type="ECO:0000256" key="1">
    <source>
        <dbReference type="SAM" id="Phobius"/>
    </source>
</evidence>
<evidence type="ECO:0000313" key="3">
    <source>
        <dbReference type="EMBL" id="KAL3756633.1"/>
    </source>
</evidence>
<keyword evidence="4" id="KW-1185">Reference proteome</keyword>
<proteinExistence type="predicted"/>
<comment type="caution">
    <text evidence="3">The sequence shown here is derived from an EMBL/GenBank/DDBJ whole genome shotgun (WGS) entry which is preliminary data.</text>
</comment>
<gene>
    <name evidence="3" type="ORF">ACHAWU_002536</name>
</gene>
<keyword evidence="2" id="KW-0732">Signal</keyword>
<evidence type="ECO:0000256" key="2">
    <source>
        <dbReference type="SAM" id="SignalP"/>
    </source>
</evidence>
<protein>
    <recommendedName>
        <fullName evidence="5">Transmembrane protein</fullName>
    </recommendedName>
</protein>
<evidence type="ECO:0008006" key="5">
    <source>
        <dbReference type="Google" id="ProtNLM"/>
    </source>
</evidence>
<dbReference type="Proteomes" id="UP001530293">
    <property type="component" value="Unassembled WGS sequence"/>
</dbReference>
<keyword evidence="1" id="KW-0812">Transmembrane</keyword>
<feature type="transmembrane region" description="Helical" evidence="1">
    <location>
        <begin position="114"/>
        <end position="134"/>
    </location>
</feature>
<evidence type="ECO:0000313" key="4">
    <source>
        <dbReference type="Proteomes" id="UP001530293"/>
    </source>
</evidence>
<sequence>MTRSFVFILSFLSMAACVSGFVSRVGRGSVTAMSMAVMDAPTPPSTYALSTIAQLSFDRQAPITTSSPSLSAGIDRFISQESTIMTSTNVLSLKDRPPPPTAEEIAAKKRTFNLWFWGGGFVAPFLATFYYFGLKFWER</sequence>
<accession>A0ABD3LY10</accession>
<dbReference type="PROSITE" id="PS51257">
    <property type="entry name" value="PROKAR_LIPOPROTEIN"/>
    <property type="match status" value="1"/>
</dbReference>
<keyword evidence="1" id="KW-1133">Transmembrane helix</keyword>
<dbReference type="EMBL" id="JALLBG020000299">
    <property type="protein sequence ID" value="KAL3756633.1"/>
    <property type="molecule type" value="Genomic_DNA"/>
</dbReference>
<name>A0ABD3LY10_9STRA</name>
<organism evidence="3 4">
    <name type="scientific">Discostella pseudostelligera</name>
    <dbReference type="NCBI Taxonomy" id="259834"/>
    <lineage>
        <taxon>Eukaryota</taxon>
        <taxon>Sar</taxon>
        <taxon>Stramenopiles</taxon>
        <taxon>Ochrophyta</taxon>
        <taxon>Bacillariophyta</taxon>
        <taxon>Coscinodiscophyceae</taxon>
        <taxon>Thalassiosirophycidae</taxon>
        <taxon>Stephanodiscales</taxon>
        <taxon>Stephanodiscaceae</taxon>
        <taxon>Discostella</taxon>
    </lineage>
</organism>
<feature type="chain" id="PRO_5044783438" description="Transmembrane protein" evidence="2">
    <location>
        <begin position="21"/>
        <end position="139"/>
    </location>
</feature>